<dbReference type="PRINTS" id="PR00173">
    <property type="entry name" value="EDTRNSPORT"/>
</dbReference>
<dbReference type="Gene3D" id="1.10.3860.10">
    <property type="entry name" value="Sodium:dicarboxylate symporter"/>
    <property type="match status" value="1"/>
</dbReference>
<feature type="transmembrane region" description="Helical" evidence="9">
    <location>
        <begin position="231"/>
        <end position="256"/>
    </location>
</feature>
<dbReference type="PROSITE" id="PS00714">
    <property type="entry name" value="NA_DICARBOXYL_SYMP_2"/>
    <property type="match status" value="1"/>
</dbReference>
<keyword evidence="5 9" id="KW-0812">Transmembrane</keyword>
<dbReference type="NCBIfam" id="NF002461">
    <property type="entry name" value="PRK01663.1"/>
    <property type="match status" value="1"/>
</dbReference>
<accession>A0A2S7CM02</accession>
<evidence type="ECO:0000256" key="1">
    <source>
        <dbReference type="ARBA" id="ARBA00004651"/>
    </source>
</evidence>
<keyword evidence="4 9" id="KW-1003">Cell membrane</keyword>
<evidence type="ECO:0000256" key="9">
    <source>
        <dbReference type="HAMAP-Rule" id="MF_01300"/>
    </source>
</evidence>
<feature type="transmembrane region" description="Helical" evidence="9">
    <location>
        <begin position="90"/>
        <end position="110"/>
    </location>
</feature>
<keyword evidence="6 9" id="KW-0769">Symport</keyword>
<comment type="subcellular location">
    <subcellularLocation>
        <location evidence="1 9">Cell membrane</location>
        <topology evidence="1 9">Multi-pass membrane protein</topology>
    </subcellularLocation>
</comment>
<evidence type="ECO:0000313" key="12">
    <source>
        <dbReference type="Proteomes" id="UP000835287"/>
    </source>
</evidence>
<dbReference type="FunFam" id="1.10.3860.10:FF:000001">
    <property type="entry name" value="C4-dicarboxylate transport protein"/>
    <property type="match status" value="1"/>
</dbReference>
<dbReference type="GO" id="GO:0005886">
    <property type="term" value="C:plasma membrane"/>
    <property type="evidence" value="ECO:0007669"/>
    <property type="project" value="UniProtKB-SubCell"/>
</dbReference>
<organism evidence="10">
    <name type="scientific">Xanthomonas arboricola pv. corylina</name>
    <dbReference type="NCBI Taxonomy" id="487821"/>
    <lineage>
        <taxon>Bacteria</taxon>
        <taxon>Pseudomonadati</taxon>
        <taxon>Pseudomonadota</taxon>
        <taxon>Gammaproteobacteria</taxon>
        <taxon>Lysobacterales</taxon>
        <taxon>Lysobacteraceae</taxon>
        <taxon>Xanthomonas</taxon>
    </lineage>
</organism>
<proteinExistence type="inferred from homology"/>
<dbReference type="EMBL" id="HG992341">
    <property type="protein sequence ID" value="CAE6825483.1"/>
    <property type="molecule type" value="Genomic_DNA"/>
</dbReference>
<dbReference type="InterPro" id="IPR036458">
    <property type="entry name" value="Na:dicarbo_symporter_sf"/>
</dbReference>
<dbReference type="PROSITE" id="PS00713">
    <property type="entry name" value="NA_DICARBOXYL_SYMP_1"/>
    <property type="match status" value="1"/>
</dbReference>
<reference evidence="10 12" key="1">
    <citation type="submission" date="2021-02" db="EMBL/GenBank/DDBJ databases">
        <authorList>
            <person name="Pothier F. J."/>
        </authorList>
    </citation>
    <scope>NUCLEOTIDE SEQUENCE</scope>
    <source>
        <strain evidence="11 12">301</strain>
        <strain evidence="10">CFBP 1159</strain>
    </source>
</reference>
<feature type="transmembrane region" description="Helical" evidence="9">
    <location>
        <begin position="138"/>
        <end position="155"/>
    </location>
</feature>
<dbReference type="PANTHER" id="PTHR42865:SF1">
    <property type="entry name" value="AEROBIC C4-DICARBOXYLATE TRANSPORT PROTEIN"/>
    <property type="match status" value="1"/>
</dbReference>
<evidence type="ECO:0000256" key="2">
    <source>
        <dbReference type="ARBA" id="ARBA00006148"/>
    </source>
</evidence>
<dbReference type="Pfam" id="PF00375">
    <property type="entry name" value="SDF"/>
    <property type="match status" value="1"/>
</dbReference>
<comment type="caution">
    <text evidence="9">Lacks conserved residue(s) required for the propagation of feature annotation.</text>
</comment>
<keyword evidence="12" id="KW-1185">Reference proteome</keyword>
<evidence type="ECO:0000256" key="8">
    <source>
        <dbReference type="ARBA" id="ARBA00023136"/>
    </source>
</evidence>
<comment type="function">
    <text evidence="9">Responsible for the transport of dicarboxylates such as succinate, fumarate, and malate across the membrane.</text>
</comment>
<dbReference type="GO" id="GO:0015366">
    <property type="term" value="F:malate:proton symporter activity"/>
    <property type="evidence" value="ECO:0007669"/>
    <property type="project" value="TreeGrafter"/>
</dbReference>
<dbReference type="HAMAP" id="MF_01300">
    <property type="entry name" value="C4_dicarb_transport"/>
    <property type="match status" value="1"/>
</dbReference>
<evidence type="ECO:0000256" key="6">
    <source>
        <dbReference type="ARBA" id="ARBA00022847"/>
    </source>
</evidence>
<dbReference type="PANTHER" id="PTHR42865">
    <property type="entry name" value="PROTON/GLUTAMATE-ASPARTATE SYMPORTER"/>
    <property type="match status" value="1"/>
</dbReference>
<dbReference type="InterPro" id="IPR023954">
    <property type="entry name" value="C4_dicarb_transport"/>
</dbReference>
<dbReference type="SUPFAM" id="SSF118215">
    <property type="entry name" value="Proton glutamate symport protein"/>
    <property type="match status" value="1"/>
</dbReference>
<keyword evidence="3 9" id="KW-0813">Transport</keyword>
<dbReference type="Proteomes" id="UP000835287">
    <property type="component" value="Chromosome"/>
</dbReference>
<evidence type="ECO:0000256" key="4">
    <source>
        <dbReference type="ARBA" id="ARBA00022475"/>
    </source>
</evidence>
<dbReference type="InterPro" id="IPR018107">
    <property type="entry name" value="Na-dicarboxylate_symporter_CS"/>
</dbReference>
<evidence type="ECO:0000256" key="5">
    <source>
        <dbReference type="ARBA" id="ARBA00022692"/>
    </source>
</evidence>
<protein>
    <recommendedName>
        <fullName evidence="9">C4-dicarboxylate transport protein</fullName>
    </recommendedName>
</protein>
<evidence type="ECO:0000313" key="10">
    <source>
        <dbReference type="EMBL" id="CAE6825500.1"/>
    </source>
</evidence>
<dbReference type="EMBL" id="HG992338">
    <property type="protein sequence ID" value="CAE6829526.1"/>
    <property type="molecule type" value="Genomic_DNA"/>
</dbReference>
<dbReference type="NCBIfam" id="NF009587">
    <property type="entry name" value="PRK13027.1"/>
    <property type="match status" value="1"/>
</dbReference>
<feature type="transmembrane region" description="Helical" evidence="9">
    <location>
        <begin position="199"/>
        <end position="219"/>
    </location>
</feature>
<feature type="transmembrane region" description="Helical" evidence="9">
    <location>
        <begin position="161"/>
        <end position="178"/>
    </location>
</feature>
<dbReference type="GO" id="GO:0070778">
    <property type="term" value="P:L-aspartate transmembrane transport"/>
    <property type="evidence" value="ECO:0007669"/>
    <property type="project" value="TreeGrafter"/>
</dbReference>
<keyword evidence="8 9" id="KW-0472">Membrane</keyword>
<feature type="transmembrane region" description="Helical" evidence="9">
    <location>
        <begin position="20"/>
        <end position="37"/>
    </location>
</feature>
<evidence type="ECO:0000256" key="7">
    <source>
        <dbReference type="ARBA" id="ARBA00022989"/>
    </source>
</evidence>
<keyword evidence="7 9" id="KW-1133">Transmembrane helix</keyword>
<name>A0A2S7CM02_9XANT</name>
<gene>
    <name evidence="9 10" type="primary">dctA</name>
    <name evidence="10" type="ORF">CFBP1159_34720</name>
    <name evidence="11" type="ORF">XAC301_35810</name>
</gene>
<dbReference type="EMBL" id="HG992338">
    <property type="protein sequence ID" value="CAE6829549.1"/>
    <property type="molecule type" value="Genomic_DNA"/>
</dbReference>
<evidence type="ECO:0000256" key="3">
    <source>
        <dbReference type="ARBA" id="ARBA00022448"/>
    </source>
</evidence>
<comment type="similarity">
    <text evidence="2 9">Belongs to the dicarboxylate/amino acid:cation symporter (DAACS) (TC 2.A.23) family.</text>
</comment>
<evidence type="ECO:0000313" key="11">
    <source>
        <dbReference type="EMBL" id="CAE6829526.1"/>
    </source>
</evidence>
<dbReference type="Proteomes" id="UP000835243">
    <property type="component" value="Chromosome"/>
</dbReference>
<dbReference type="RefSeq" id="WP_039514539.1">
    <property type="nucleotide sequence ID" value="NZ_CP062164.1"/>
</dbReference>
<dbReference type="EMBL" id="HG992341">
    <property type="protein sequence ID" value="CAE6825500.1"/>
    <property type="molecule type" value="Genomic_DNA"/>
</dbReference>
<sequence>MHISKPAGPLPAPVPFYRQLYFQVVVAIVLGALLGHFEPAFAESLKPLGDAFIKLVKMIIAPVIFLTIVTGIAGMTHLKTVGRVFAKSMTYFLFFSTLALIVGMIVAHVVQPGAGMNINPAELDQSAVNTYVQKSHELSLVGFLMDIIPATLVSAFVDGNILQVLFVAVLFGIALALVGERGRPVLSFLEALTAPVFRLVHMLMKAAPIGAFGAIAFTIGKYGVESLVNLAWLVGSFYLTSLFFVLVILGIVCRLCGFSVLKLIRYLKAELLLVLGTSSSESALPSLMEKLEKAGCEKSVVGLVVPTGYSFNLDGTNIYMTLAALFIAQATNVDLSLGQQITLLAVAMLSSKGAAGVTGAGFITLAATLSVVPDVPVAGMALILGVDRFMSECRSLTNFIGNAVATVVVSRWENALDRDQLKLVLDGGSPPLQAPVASTDVVAPISAR</sequence>
<dbReference type="InterPro" id="IPR001991">
    <property type="entry name" value="Na-dicarboxylate_symporter"/>
</dbReference>
<feature type="transmembrane region" description="Helical" evidence="9">
    <location>
        <begin position="58"/>
        <end position="78"/>
    </location>
</feature>
<dbReference type="GO" id="GO:0015138">
    <property type="term" value="F:fumarate transmembrane transporter activity"/>
    <property type="evidence" value="ECO:0007669"/>
    <property type="project" value="TreeGrafter"/>
</dbReference>
<dbReference type="GO" id="GO:0015141">
    <property type="term" value="F:succinate transmembrane transporter activity"/>
    <property type="evidence" value="ECO:0007669"/>
    <property type="project" value="TreeGrafter"/>
</dbReference>
<dbReference type="AlphaFoldDB" id="A0A2S7CM02"/>